<name>A0A1K1PNW9_9FLAO</name>
<dbReference type="Proteomes" id="UP000182248">
    <property type="component" value="Unassembled WGS sequence"/>
</dbReference>
<gene>
    <name evidence="1" type="ORF">SAMN02927921_01898</name>
</gene>
<proteinExistence type="predicted"/>
<evidence type="ECO:0000313" key="2">
    <source>
        <dbReference type="Proteomes" id="UP000182248"/>
    </source>
</evidence>
<organism evidence="1 2">
    <name type="scientific">Sinomicrobium oceani</name>
    <dbReference type="NCBI Taxonomy" id="1150368"/>
    <lineage>
        <taxon>Bacteria</taxon>
        <taxon>Pseudomonadati</taxon>
        <taxon>Bacteroidota</taxon>
        <taxon>Flavobacteriia</taxon>
        <taxon>Flavobacteriales</taxon>
        <taxon>Flavobacteriaceae</taxon>
        <taxon>Sinomicrobium</taxon>
    </lineage>
</organism>
<keyword evidence="2" id="KW-1185">Reference proteome</keyword>
<dbReference type="RefSeq" id="WP_072317245.1">
    <property type="nucleotide sequence ID" value="NZ_FPJE01000009.1"/>
</dbReference>
<protein>
    <recommendedName>
        <fullName evidence="3">Phosphoribosylpyrophosphate synthetase</fullName>
    </recommendedName>
</protein>
<reference evidence="1 2" key="1">
    <citation type="submission" date="2016-11" db="EMBL/GenBank/DDBJ databases">
        <authorList>
            <person name="Jaros S."/>
            <person name="Januszkiewicz K."/>
            <person name="Wedrychowicz H."/>
        </authorList>
    </citation>
    <scope>NUCLEOTIDE SEQUENCE [LARGE SCALE GENOMIC DNA]</scope>
    <source>
        <strain evidence="1 2">CGMCC 1.12145</strain>
    </source>
</reference>
<evidence type="ECO:0008006" key="3">
    <source>
        <dbReference type="Google" id="ProtNLM"/>
    </source>
</evidence>
<sequence>MKNAYDTLSEAIAALKEEGFTEDYNLHDKGVHNQRKNSHIPAGDLNVLKVYRFEGNTNPDDNTVLYAIETAQGEKGLLLDAYGVYAGNVSKEMLDKLRIH</sequence>
<accession>A0A1K1PNW9</accession>
<dbReference type="EMBL" id="FPJE01000009">
    <property type="protein sequence ID" value="SFW49376.1"/>
    <property type="molecule type" value="Genomic_DNA"/>
</dbReference>
<evidence type="ECO:0000313" key="1">
    <source>
        <dbReference type="EMBL" id="SFW49376.1"/>
    </source>
</evidence>
<dbReference type="AlphaFoldDB" id="A0A1K1PNW9"/>
<dbReference type="OrthoDB" id="8418771at2"/>
<dbReference type="STRING" id="1150368.SAMN02927921_01898"/>